<dbReference type="Proteomes" id="UP000229336">
    <property type="component" value="Unassembled WGS sequence"/>
</dbReference>
<dbReference type="Pfam" id="PF00990">
    <property type="entry name" value="GGDEF"/>
    <property type="match status" value="1"/>
</dbReference>
<feature type="non-terminal residue" evidence="4">
    <location>
        <position position="1"/>
    </location>
</feature>
<dbReference type="SUPFAM" id="SSF55073">
    <property type="entry name" value="Nucleotide cyclase"/>
    <property type="match status" value="1"/>
</dbReference>
<dbReference type="InterPro" id="IPR035965">
    <property type="entry name" value="PAS-like_dom_sf"/>
</dbReference>
<dbReference type="InterPro" id="IPR013655">
    <property type="entry name" value="PAS_fold_3"/>
</dbReference>
<name>A0A2M7TTI2_9BACT</name>
<dbReference type="EMBL" id="PFNX01000037">
    <property type="protein sequence ID" value="PIZ59714.1"/>
    <property type="molecule type" value="Genomic_DNA"/>
</dbReference>
<evidence type="ECO:0000259" key="3">
    <source>
        <dbReference type="PROSITE" id="PS50887"/>
    </source>
</evidence>
<dbReference type="PROSITE" id="PS50113">
    <property type="entry name" value="PAC"/>
    <property type="match status" value="1"/>
</dbReference>
<dbReference type="NCBIfam" id="TIGR00229">
    <property type="entry name" value="sensory_box"/>
    <property type="match status" value="1"/>
</dbReference>
<evidence type="ECO:0008006" key="6">
    <source>
        <dbReference type="Google" id="ProtNLM"/>
    </source>
</evidence>
<sequence length="275" mass="31873">PVTKYVNPKIEELLGYTPEEWTKNPALHHQIIMTKDRVRVNKEINQARQNEAQTVLEYRVKRKDEKIIWIRHIVNFYRDSGTEKLYSIELLRDISQEKAMAKKMEKMAFTDPLTKQDNRRSFEVRFEAAWEVARRSGKPLSILLFDIDKFKRINDKFGLVEGDKRLKAIAKLIKRQLRRRVEVLGRYGGEEFAVLLPDTDQDRALMVAENIRRAAEEAGCRVNPKYRLKCRGKSVNCIPGFTVSGGVKTFKIDRHSGPAKTIINNQGSKQGRESS</sequence>
<dbReference type="InterPro" id="IPR000014">
    <property type="entry name" value="PAS"/>
</dbReference>
<dbReference type="InterPro" id="IPR052163">
    <property type="entry name" value="DGC-Regulatory_Protein"/>
</dbReference>
<dbReference type="Gene3D" id="3.30.450.20">
    <property type="entry name" value="PAS domain"/>
    <property type="match status" value="1"/>
</dbReference>
<dbReference type="InterPro" id="IPR029787">
    <property type="entry name" value="Nucleotide_cyclase"/>
</dbReference>
<organism evidence="4 5">
    <name type="scientific">Candidatus Shapirobacteria bacterium CG_4_10_14_0_2_um_filter_40_12</name>
    <dbReference type="NCBI Taxonomy" id="1974871"/>
    <lineage>
        <taxon>Bacteria</taxon>
        <taxon>Candidatus Shapironibacteriota</taxon>
    </lineage>
</organism>
<dbReference type="PROSITE" id="PS50112">
    <property type="entry name" value="PAS"/>
    <property type="match status" value="1"/>
</dbReference>
<evidence type="ECO:0000313" key="5">
    <source>
        <dbReference type="Proteomes" id="UP000229336"/>
    </source>
</evidence>
<dbReference type="InterPro" id="IPR043128">
    <property type="entry name" value="Rev_trsase/Diguanyl_cyclase"/>
</dbReference>
<feature type="domain" description="PAC" evidence="2">
    <location>
        <begin position="54"/>
        <end position="106"/>
    </location>
</feature>
<dbReference type="InterPro" id="IPR000160">
    <property type="entry name" value="GGDEF_dom"/>
</dbReference>
<dbReference type="PROSITE" id="PS50887">
    <property type="entry name" value="GGDEF"/>
    <property type="match status" value="1"/>
</dbReference>
<feature type="domain" description="PAS" evidence="1">
    <location>
        <begin position="5"/>
        <end position="51"/>
    </location>
</feature>
<proteinExistence type="predicted"/>
<protein>
    <recommendedName>
        <fullName evidence="6">Sensor domain-containing diguanylate cyclase</fullName>
    </recommendedName>
</protein>
<dbReference type="CDD" id="cd00130">
    <property type="entry name" value="PAS"/>
    <property type="match status" value="1"/>
</dbReference>
<evidence type="ECO:0000259" key="1">
    <source>
        <dbReference type="PROSITE" id="PS50112"/>
    </source>
</evidence>
<accession>A0A2M7TTI2</accession>
<comment type="caution">
    <text evidence="4">The sequence shown here is derived from an EMBL/GenBank/DDBJ whole genome shotgun (WGS) entry which is preliminary data.</text>
</comment>
<dbReference type="Gene3D" id="3.30.70.270">
    <property type="match status" value="1"/>
</dbReference>
<dbReference type="CDD" id="cd01949">
    <property type="entry name" value="GGDEF"/>
    <property type="match status" value="1"/>
</dbReference>
<dbReference type="PANTHER" id="PTHR46663">
    <property type="entry name" value="DIGUANYLATE CYCLASE DGCT-RELATED"/>
    <property type="match status" value="1"/>
</dbReference>
<evidence type="ECO:0000313" key="4">
    <source>
        <dbReference type="EMBL" id="PIZ59714.1"/>
    </source>
</evidence>
<dbReference type="NCBIfam" id="TIGR00254">
    <property type="entry name" value="GGDEF"/>
    <property type="match status" value="1"/>
</dbReference>
<gene>
    <name evidence="4" type="ORF">COY20_01710</name>
</gene>
<dbReference type="SUPFAM" id="SSF55785">
    <property type="entry name" value="PYP-like sensor domain (PAS domain)"/>
    <property type="match status" value="1"/>
</dbReference>
<dbReference type="SMART" id="SM00267">
    <property type="entry name" value="GGDEF"/>
    <property type="match status" value="1"/>
</dbReference>
<reference evidence="5" key="1">
    <citation type="submission" date="2017-09" db="EMBL/GenBank/DDBJ databases">
        <title>Depth-based differentiation of microbial function through sediment-hosted aquifers and enrichment of novel symbionts in the deep terrestrial subsurface.</title>
        <authorList>
            <person name="Probst A.J."/>
            <person name="Ladd B."/>
            <person name="Jarett J.K."/>
            <person name="Geller-Mcgrath D.E."/>
            <person name="Sieber C.M.K."/>
            <person name="Emerson J.B."/>
            <person name="Anantharaman K."/>
            <person name="Thomas B.C."/>
            <person name="Malmstrom R."/>
            <person name="Stieglmeier M."/>
            <person name="Klingl A."/>
            <person name="Woyke T."/>
            <person name="Ryan C.M."/>
            <person name="Banfield J.F."/>
        </authorList>
    </citation>
    <scope>NUCLEOTIDE SEQUENCE [LARGE SCALE GENOMIC DNA]</scope>
</reference>
<dbReference type="AlphaFoldDB" id="A0A2M7TTI2"/>
<evidence type="ECO:0000259" key="2">
    <source>
        <dbReference type="PROSITE" id="PS50113"/>
    </source>
</evidence>
<dbReference type="Pfam" id="PF08447">
    <property type="entry name" value="PAS_3"/>
    <property type="match status" value="1"/>
</dbReference>
<dbReference type="PANTHER" id="PTHR46663:SF4">
    <property type="entry name" value="DIGUANYLATE CYCLASE DGCT-RELATED"/>
    <property type="match status" value="1"/>
</dbReference>
<feature type="domain" description="GGDEF" evidence="3">
    <location>
        <begin position="138"/>
        <end position="275"/>
    </location>
</feature>
<dbReference type="InterPro" id="IPR000700">
    <property type="entry name" value="PAS-assoc_C"/>
</dbReference>